<evidence type="ECO:0000313" key="3">
    <source>
        <dbReference type="Proteomes" id="UP000251314"/>
    </source>
</evidence>
<proteinExistence type="predicted"/>
<dbReference type="Proteomes" id="UP000251314">
    <property type="component" value="Unassembled WGS sequence"/>
</dbReference>
<feature type="region of interest" description="Disordered" evidence="1">
    <location>
        <begin position="1"/>
        <end position="26"/>
    </location>
</feature>
<sequence length="394" mass="44333">MQTPTIAEVQVGEEQPPPSEFEQHASLSAHPGCAVTNTVGSGLDSRVFQRSSMLDTNSSQFDSFSCGFFVCLKFLWLATGDRLGAPPSFSLRRPPKLRQIYLWHLTDHQAITGKVHGGDAEIVLRQYENGIHWKVAAQHQARKDASKLMKRLGGIIFEANARIHDYPWYVPKAKANRQVVQFLKQLPKKELRSAASPHLDQVVEKWIKKATQDEWVQGLQSQSPKQLWEHRNMIMTFQVWAIYRLATGQLRLHYSGAAWGSSCPQDSRCDSSGLSNAHITWPCYRTQTFWKRFGKYHALRYKKRVEDKAAAPEAILEGSSVFDTDAALEQFQSAELAQLQQELRYQKAQVAQAAQTASNIQMELGTQVVRLHDRVAALEKLAYAASSSSGSHQG</sequence>
<protein>
    <submittedName>
        <fullName evidence="2">Uncharacterized protein</fullName>
    </submittedName>
</protein>
<dbReference type="EMBL" id="MJFZ01000238">
    <property type="protein sequence ID" value="RAW33399.1"/>
    <property type="molecule type" value="Genomic_DNA"/>
</dbReference>
<evidence type="ECO:0000256" key="1">
    <source>
        <dbReference type="SAM" id="MobiDB-lite"/>
    </source>
</evidence>
<evidence type="ECO:0000313" key="2">
    <source>
        <dbReference type="EMBL" id="RAW33399.1"/>
    </source>
</evidence>
<dbReference type="AlphaFoldDB" id="A0A329S9W8"/>
<reference evidence="2 3" key="1">
    <citation type="submission" date="2018-01" db="EMBL/GenBank/DDBJ databases">
        <title>Draft genome of the strawberry crown rot pathogen Phytophthora cactorum.</title>
        <authorList>
            <person name="Armitage A.D."/>
            <person name="Lysoe E."/>
            <person name="Nellist C.F."/>
            <person name="Harrison R.J."/>
            <person name="Brurberg M.B."/>
        </authorList>
    </citation>
    <scope>NUCLEOTIDE SEQUENCE [LARGE SCALE GENOMIC DNA]</scope>
    <source>
        <strain evidence="2 3">10300</strain>
    </source>
</reference>
<organism evidence="2 3">
    <name type="scientific">Phytophthora cactorum</name>
    <dbReference type="NCBI Taxonomy" id="29920"/>
    <lineage>
        <taxon>Eukaryota</taxon>
        <taxon>Sar</taxon>
        <taxon>Stramenopiles</taxon>
        <taxon>Oomycota</taxon>
        <taxon>Peronosporomycetes</taxon>
        <taxon>Peronosporales</taxon>
        <taxon>Peronosporaceae</taxon>
        <taxon>Phytophthora</taxon>
    </lineage>
</organism>
<name>A0A329S9W8_9STRA</name>
<keyword evidence="3" id="KW-1185">Reference proteome</keyword>
<gene>
    <name evidence="2" type="ORF">PC110_g10271</name>
</gene>
<comment type="caution">
    <text evidence="2">The sequence shown here is derived from an EMBL/GenBank/DDBJ whole genome shotgun (WGS) entry which is preliminary data.</text>
</comment>
<dbReference type="OrthoDB" id="10314297at2759"/>
<accession>A0A329S9W8</accession>
<dbReference type="VEuPathDB" id="FungiDB:PC110_g10271"/>